<comment type="subcellular location">
    <subcellularLocation>
        <location evidence="1">Cell membrane</location>
        <topology evidence="1">Lipid-anchor</topology>
    </subcellularLocation>
</comment>
<reference evidence="8 9" key="1">
    <citation type="submission" date="2018-11" db="EMBL/GenBank/DDBJ databases">
        <title>Aerococcus sp. SJQ22, whole genome shotgun sequence.</title>
        <authorList>
            <person name="Sun L."/>
            <person name="Gao X."/>
            <person name="Chen W."/>
            <person name="Huang K."/>
        </authorList>
    </citation>
    <scope>NUCLEOTIDE SEQUENCE [LARGE SCALE GENOMIC DNA]</scope>
    <source>
        <strain evidence="8 9">SJQ22</strain>
    </source>
</reference>
<dbReference type="GO" id="GO:0030288">
    <property type="term" value="C:outer membrane-bounded periplasmic space"/>
    <property type="evidence" value="ECO:0007669"/>
    <property type="project" value="UniProtKB-ARBA"/>
</dbReference>
<dbReference type="PIRSF" id="PIRSF002741">
    <property type="entry name" value="MppA"/>
    <property type="match status" value="1"/>
</dbReference>
<evidence type="ECO:0000256" key="3">
    <source>
        <dbReference type="ARBA" id="ARBA00022448"/>
    </source>
</evidence>
<protein>
    <submittedName>
        <fullName evidence="8">Peptide ABC transporter substrate-binding protein</fullName>
    </submittedName>
</protein>
<dbReference type="GO" id="GO:0043190">
    <property type="term" value="C:ATP-binding cassette (ABC) transporter complex"/>
    <property type="evidence" value="ECO:0007669"/>
    <property type="project" value="InterPro"/>
</dbReference>
<evidence type="ECO:0000259" key="7">
    <source>
        <dbReference type="Pfam" id="PF00496"/>
    </source>
</evidence>
<dbReference type="Proteomes" id="UP000273977">
    <property type="component" value="Unassembled WGS sequence"/>
</dbReference>
<dbReference type="PANTHER" id="PTHR30290:SF10">
    <property type="entry name" value="PERIPLASMIC OLIGOPEPTIDE-BINDING PROTEIN-RELATED"/>
    <property type="match status" value="1"/>
</dbReference>
<dbReference type="GO" id="GO:1904680">
    <property type="term" value="F:peptide transmembrane transporter activity"/>
    <property type="evidence" value="ECO:0007669"/>
    <property type="project" value="TreeGrafter"/>
</dbReference>
<dbReference type="OrthoDB" id="9801912at2"/>
<organism evidence="8 9">
    <name type="scientific">Aerococcus agrisoli</name>
    <dbReference type="NCBI Taxonomy" id="2487350"/>
    <lineage>
        <taxon>Bacteria</taxon>
        <taxon>Bacillati</taxon>
        <taxon>Bacillota</taxon>
        <taxon>Bacilli</taxon>
        <taxon>Lactobacillales</taxon>
        <taxon>Aerococcaceae</taxon>
        <taxon>Aerococcus</taxon>
    </lineage>
</organism>
<comment type="similarity">
    <text evidence="2">Belongs to the bacterial solute-binding protein 5 family.</text>
</comment>
<dbReference type="PROSITE" id="PS01040">
    <property type="entry name" value="SBP_BACTERIAL_5"/>
    <property type="match status" value="1"/>
</dbReference>
<evidence type="ECO:0000256" key="1">
    <source>
        <dbReference type="ARBA" id="ARBA00004193"/>
    </source>
</evidence>
<dbReference type="FunFam" id="3.10.105.10:FF:000001">
    <property type="entry name" value="Oligopeptide ABC transporter, oligopeptide-binding protein"/>
    <property type="match status" value="1"/>
</dbReference>
<comment type="caution">
    <text evidence="8">The sequence shown here is derived from an EMBL/GenBank/DDBJ whole genome shotgun (WGS) entry which is preliminary data.</text>
</comment>
<dbReference type="InterPro" id="IPR030678">
    <property type="entry name" value="Peptide/Ni-bd"/>
</dbReference>
<dbReference type="Gene3D" id="3.40.190.10">
    <property type="entry name" value="Periplasmic binding protein-like II"/>
    <property type="match status" value="1"/>
</dbReference>
<keyword evidence="3" id="KW-0813">Transport</keyword>
<dbReference type="SUPFAM" id="SSF53850">
    <property type="entry name" value="Periplasmic binding protein-like II"/>
    <property type="match status" value="1"/>
</dbReference>
<dbReference type="InterPro" id="IPR023765">
    <property type="entry name" value="SBP_5_CS"/>
</dbReference>
<proteinExistence type="inferred from homology"/>
<dbReference type="CDD" id="cd08504">
    <property type="entry name" value="PBP2_OppA"/>
    <property type="match status" value="1"/>
</dbReference>
<evidence type="ECO:0000313" key="8">
    <source>
        <dbReference type="EMBL" id="RPA57596.1"/>
    </source>
</evidence>
<dbReference type="Gene3D" id="3.10.105.10">
    <property type="entry name" value="Dipeptide-binding Protein, Domain 3"/>
    <property type="match status" value="1"/>
</dbReference>
<feature type="domain" description="Solute-binding protein family 5" evidence="7">
    <location>
        <begin position="86"/>
        <end position="462"/>
    </location>
</feature>
<dbReference type="Pfam" id="PF00496">
    <property type="entry name" value="SBP_bac_5"/>
    <property type="match status" value="1"/>
</dbReference>
<sequence>MKKRLGLLTLTTASLLIAACANTSTDDASQASGDDVEKNIQVTVNGELASLDSVSSTDTPSQTTIANVMEGLYRPADNGSNELGVAAEEPTISEDGLVYTFKIRDDANWSNGDPVTAEDFVYTFKKTVNPDTLGGNANKFYMIKNAQSIANGEGDVDTLGVKAIDDKTLEITLEQATPYFTDILAAPYYLPENHTVATELGSEYGTSAENTVYNGPYAVTDWNATEIEWTTTKNEEYWDVENVDIDQIKWVMSKENSTNVNLFEGGDLQYTEITTPYVQQYADSESLHVEPKGMIGSLEFNTTRTPTDNVHLHRAISQAFDRQAFVDAILADGSIPAGGWIPASFAANPETGEDFREENGTLTTFDVEAAQEEWALALEELGTDTLELELLTSDTDTSKATSEFLQAELQKNLPGLTITVRNVPLKSRQAITATKDFDIVYGTYTPSYADPTAFLDYFITDSPLSSGDFTDPTYDAYIEAAKTTDALDPAARWEDFLAAEKYLVQEAAPVVPIYQGAYASLIDPNLENVINQPNGVSQYYRAATYEVTE</sequence>
<dbReference type="AlphaFoldDB" id="A0A3N4GAK6"/>
<keyword evidence="5" id="KW-0571">Peptide transport</keyword>
<name>A0A3N4GAK6_9LACT</name>
<dbReference type="PANTHER" id="PTHR30290">
    <property type="entry name" value="PERIPLASMIC BINDING COMPONENT OF ABC TRANSPORTER"/>
    <property type="match status" value="1"/>
</dbReference>
<gene>
    <name evidence="8" type="ORF">EF384_07940</name>
</gene>
<dbReference type="EMBL" id="RKMG01000028">
    <property type="protein sequence ID" value="RPA57596.1"/>
    <property type="molecule type" value="Genomic_DNA"/>
</dbReference>
<evidence type="ECO:0000256" key="4">
    <source>
        <dbReference type="ARBA" id="ARBA00022729"/>
    </source>
</evidence>
<keyword evidence="5" id="KW-0653">Protein transport</keyword>
<keyword evidence="4 6" id="KW-0732">Signal</keyword>
<evidence type="ECO:0000256" key="2">
    <source>
        <dbReference type="ARBA" id="ARBA00005695"/>
    </source>
</evidence>
<dbReference type="InterPro" id="IPR039424">
    <property type="entry name" value="SBP_5"/>
</dbReference>
<dbReference type="Gene3D" id="3.90.76.10">
    <property type="entry name" value="Dipeptide-binding Protein, Domain 1"/>
    <property type="match status" value="1"/>
</dbReference>
<evidence type="ECO:0000256" key="6">
    <source>
        <dbReference type="SAM" id="SignalP"/>
    </source>
</evidence>
<feature type="chain" id="PRO_5038918242" evidence="6">
    <location>
        <begin position="19"/>
        <end position="549"/>
    </location>
</feature>
<evidence type="ECO:0000313" key="9">
    <source>
        <dbReference type="Proteomes" id="UP000273977"/>
    </source>
</evidence>
<dbReference type="RefSeq" id="WP_123780931.1">
    <property type="nucleotide sequence ID" value="NZ_RKMG01000028.1"/>
</dbReference>
<feature type="signal peptide" evidence="6">
    <location>
        <begin position="1"/>
        <end position="18"/>
    </location>
</feature>
<keyword evidence="9" id="KW-1185">Reference proteome</keyword>
<dbReference type="GO" id="GO:0015833">
    <property type="term" value="P:peptide transport"/>
    <property type="evidence" value="ECO:0007669"/>
    <property type="project" value="UniProtKB-KW"/>
</dbReference>
<evidence type="ECO:0000256" key="5">
    <source>
        <dbReference type="ARBA" id="ARBA00022856"/>
    </source>
</evidence>
<dbReference type="FunFam" id="3.90.76.10:FF:000001">
    <property type="entry name" value="Oligopeptide ABC transporter substrate-binding protein"/>
    <property type="match status" value="1"/>
</dbReference>
<dbReference type="PROSITE" id="PS51257">
    <property type="entry name" value="PROKAR_LIPOPROTEIN"/>
    <property type="match status" value="1"/>
</dbReference>
<dbReference type="InterPro" id="IPR000914">
    <property type="entry name" value="SBP_5_dom"/>
</dbReference>
<accession>A0A3N4GAK6</accession>